<dbReference type="OrthoDB" id="2831558at2759"/>
<comment type="caution">
    <text evidence="2">The sequence shown here is derived from an EMBL/GenBank/DDBJ whole genome shotgun (WGS) entry which is preliminary data.</text>
</comment>
<accession>A0A9P8UG09</accession>
<dbReference type="Proteomes" id="UP000758603">
    <property type="component" value="Unassembled WGS sequence"/>
</dbReference>
<evidence type="ECO:0000313" key="3">
    <source>
        <dbReference type="Proteomes" id="UP000758603"/>
    </source>
</evidence>
<gene>
    <name evidence="2" type="ORF">BKA67DRAFT_571159</name>
</gene>
<dbReference type="Pfam" id="PF01636">
    <property type="entry name" value="APH"/>
    <property type="match status" value="1"/>
</dbReference>
<dbReference type="EMBL" id="JAGPXC010000006">
    <property type="protein sequence ID" value="KAH6651534.1"/>
    <property type="molecule type" value="Genomic_DNA"/>
</dbReference>
<proteinExistence type="predicted"/>
<keyword evidence="3" id="KW-1185">Reference proteome</keyword>
<dbReference type="GeneID" id="70132098"/>
<dbReference type="Gene3D" id="3.90.1200.10">
    <property type="match status" value="1"/>
</dbReference>
<organism evidence="2 3">
    <name type="scientific">Truncatella angustata</name>
    <dbReference type="NCBI Taxonomy" id="152316"/>
    <lineage>
        <taxon>Eukaryota</taxon>
        <taxon>Fungi</taxon>
        <taxon>Dikarya</taxon>
        <taxon>Ascomycota</taxon>
        <taxon>Pezizomycotina</taxon>
        <taxon>Sordariomycetes</taxon>
        <taxon>Xylariomycetidae</taxon>
        <taxon>Amphisphaeriales</taxon>
        <taxon>Sporocadaceae</taxon>
        <taxon>Truncatella</taxon>
    </lineage>
</organism>
<dbReference type="SUPFAM" id="SSF56112">
    <property type="entry name" value="Protein kinase-like (PK-like)"/>
    <property type="match status" value="1"/>
</dbReference>
<name>A0A9P8UG09_9PEZI</name>
<evidence type="ECO:0000259" key="1">
    <source>
        <dbReference type="Pfam" id="PF01636"/>
    </source>
</evidence>
<feature type="domain" description="Aminoglycoside phosphotransferase" evidence="1">
    <location>
        <begin position="70"/>
        <end position="141"/>
    </location>
</feature>
<protein>
    <recommendedName>
        <fullName evidence="1">Aminoglycoside phosphotransferase domain-containing protein</fullName>
    </recommendedName>
</protein>
<sequence length="289" mass="32310">MASIYKCITSYKLPSSIKGFGGLGYDNKGELIVGPIIFDFGGPWASYDEMYKKAMDKQLALADGSALFDGWRRNGLRERLEMFRAEGMGDILAKVTDKTPTLVHGDFDLLNMMFDPATNTITGLLDFDFAHIASPADEFFYSFGETRGLVTAIFEEKIEVIKLRQFLIGEAELSQLAPPLVDSLSTSTDETPLAEASIKETDAGWSDGIGIDWALAAKWNTALITAGATRPRDLDGLGELSNLYWFIQEVCSPYMLMPRWLARFNEQEKLEKVANVEKRLVKCLEHWGY</sequence>
<evidence type="ECO:0000313" key="2">
    <source>
        <dbReference type="EMBL" id="KAH6651534.1"/>
    </source>
</evidence>
<dbReference type="InterPro" id="IPR011009">
    <property type="entry name" value="Kinase-like_dom_sf"/>
</dbReference>
<dbReference type="AlphaFoldDB" id="A0A9P8UG09"/>
<dbReference type="RefSeq" id="XP_045955812.1">
    <property type="nucleotide sequence ID" value="XM_046103206.1"/>
</dbReference>
<reference evidence="2" key="1">
    <citation type="journal article" date="2021" name="Nat. Commun.">
        <title>Genetic determinants of endophytism in the Arabidopsis root mycobiome.</title>
        <authorList>
            <person name="Mesny F."/>
            <person name="Miyauchi S."/>
            <person name="Thiergart T."/>
            <person name="Pickel B."/>
            <person name="Atanasova L."/>
            <person name="Karlsson M."/>
            <person name="Huettel B."/>
            <person name="Barry K.W."/>
            <person name="Haridas S."/>
            <person name="Chen C."/>
            <person name="Bauer D."/>
            <person name="Andreopoulos W."/>
            <person name="Pangilinan J."/>
            <person name="LaButti K."/>
            <person name="Riley R."/>
            <person name="Lipzen A."/>
            <person name="Clum A."/>
            <person name="Drula E."/>
            <person name="Henrissat B."/>
            <person name="Kohler A."/>
            <person name="Grigoriev I.V."/>
            <person name="Martin F.M."/>
            <person name="Hacquard S."/>
        </authorList>
    </citation>
    <scope>NUCLEOTIDE SEQUENCE</scope>
    <source>
        <strain evidence="2">MPI-SDFR-AT-0073</strain>
    </source>
</reference>
<dbReference type="InterPro" id="IPR002575">
    <property type="entry name" value="Aminoglycoside_PTrfase"/>
</dbReference>